<gene>
    <name evidence="3" type="ORF">HZS55_11675</name>
</gene>
<dbReference type="CDD" id="cd07820">
    <property type="entry name" value="SRPBCC_3"/>
    <property type="match status" value="1"/>
</dbReference>
<evidence type="ECO:0000313" key="4">
    <source>
        <dbReference type="Proteomes" id="UP000509667"/>
    </source>
</evidence>
<dbReference type="GeneID" id="56078532"/>
<dbReference type="InterPro" id="IPR023393">
    <property type="entry name" value="START-like_dom_sf"/>
</dbReference>
<dbReference type="OrthoDB" id="10357at2157"/>
<dbReference type="SUPFAM" id="SSF55961">
    <property type="entry name" value="Bet v1-like"/>
    <property type="match status" value="1"/>
</dbReference>
<feature type="compositionally biased region" description="Low complexity" evidence="1">
    <location>
        <begin position="114"/>
        <end position="124"/>
    </location>
</feature>
<name>A0A7D5T6T4_9EURY</name>
<evidence type="ECO:0000256" key="1">
    <source>
        <dbReference type="SAM" id="MobiDB-lite"/>
    </source>
</evidence>
<reference evidence="3 4" key="1">
    <citation type="submission" date="2020-07" db="EMBL/GenBank/DDBJ databases">
        <title>Halosimplex pelagicum sp. nov. and Halosimplex rubrum sp. nov., isolated from salted brown alga Laminaria, and emended description of the genus Halosimplex.</title>
        <authorList>
            <person name="Cui H."/>
        </authorList>
    </citation>
    <scope>NUCLEOTIDE SEQUENCE [LARGE SCALE GENOMIC DNA]</scope>
    <source>
        <strain evidence="3 4">R27</strain>
    </source>
</reference>
<evidence type="ECO:0000313" key="3">
    <source>
        <dbReference type="EMBL" id="QLH77915.1"/>
    </source>
</evidence>
<dbReference type="RefSeq" id="WP_179907839.1">
    <property type="nucleotide sequence ID" value="NZ_CP058910.1"/>
</dbReference>
<sequence length="174" mass="19470">MPVYEREVVVDAPFDEVWEFHSGASGLEALTPDWMNLRIESSVGPDGEPDPDVLEAGSRVESTVAPFGVAPRQRWVSAIVARAEGDGEAFFRDEMRQGPFPEWVHTHSFEAVDGGPESETSGTSSERRSDGGTRVHDHVEYELPVVRGLFGPLGWVGFEPMFRYRHRKTKELLE</sequence>
<dbReference type="Pfam" id="PF03364">
    <property type="entry name" value="Polyketide_cyc"/>
    <property type="match status" value="1"/>
</dbReference>
<dbReference type="InterPro" id="IPR005031">
    <property type="entry name" value="COQ10_START"/>
</dbReference>
<dbReference type="Proteomes" id="UP000509667">
    <property type="component" value="Chromosome"/>
</dbReference>
<dbReference type="KEGG" id="hrr:HZS55_11675"/>
<dbReference type="EMBL" id="CP058910">
    <property type="protein sequence ID" value="QLH77915.1"/>
    <property type="molecule type" value="Genomic_DNA"/>
</dbReference>
<dbReference type="Gene3D" id="3.30.530.20">
    <property type="match status" value="1"/>
</dbReference>
<keyword evidence="4" id="KW-1185">Reference proteome</keyword>
<evidence type="ECO:0000259" key="2">
    <source>
        <dbReference type="Pfam" id="PF03364"/>
    </source>
</evidence>
<feature type="domain" description="Coenzyme Q-binding protein COQ10 START" evidence="2">
    <location>
        <begin position="10"/>
        <end position="156"/>
    </location>
</feature>
<feature type="region of interest" description="Disordered" evidence="1">
    <location>
        <begin position="109"/>
        <end position="135"/>
    </location>
</feature>
<protein>
    <submittedName>
        <fullName evidence="3">SRPBCC family protein</fullName>
    </submittedName>
</protein>
<organism evidence="3 4">
    <name type="scientific">Halosimplex rubrum</name>
    <dbReference type="NCBI Taxonomy" id="869889"/>
    <lineage>
        <taxon>Archaea</taxon>
        <taxon>Methanobacteriati</taxon>
        <taxon>Methanobacteriota</taxon>
        <taxon>Stenosarchaea group</taxon>
        <taxon>Halobacteria</taxon>
        <taxon>Halobacteriales</taxon>
        <taxon>Haloarculaceae</taxon>
        <taxon>Halosimplex</taxon>
    </lineage>
</organism>
<accession>A0A7D5T6T4</accession>
<feature type="compositionally biased region" description="Basic and acidic residues" evidence="1">
    <location>
        <begin position="125"/>
        <end position="135"/>
    </location>
</feature>
<proteinExistence type="predicted"/>
<dbReference type="AlphaFoldDB" id="A0A7D5T6T4"/>